<dbReference type="CDD" id="cd04181">
    <property type="entry name" value="NTP_transferase"/>
    <property type="match status" value="1"/>
</dbReference>
<dbReference type="InterPro" id="IPR029044">
    <property type="entry name" value="Nucleotide-diphossugar_trans"/>
</dbReference>
<dbReference type="Gene3D" id="2.160.10.10">
    <property type="entry name" value="Hexapeptide repeat proteins"/>
    <property type="match status" value="2"/>
</dbReference>
<dbReference type="GO" id="GO:0006048">
    <property type="term" value="P:UDP-N-acetylglucosamine biosynthetic process"/>
    <property type="evidence" value="ECO:0007669"/>
    <property type="project" value="UniProtKB-UniPathway"/>
</dbReference>
<feature type="domain" description="Mannose-1-phosphate guanyltransferase C-terminal" evidence="6">
    <location>
        <begin position="249"/>
        <end position="320"/>
    </location>
</feature>
<dbReference type="Gene3D" id="3.90.550.10">
    <property type="entry name" value="Spore Coat Polysaccharide Biosynthesis Protein SpsA, Chain A"/>
    <property type="match status" value="1"/>
</dbReference>
<organism evidence="7 8">
    <name type="scientific">Salinigranum rubrum</name>
    <dbReference type="NCBI Taxonomy" id="755307"/>
    <lineage>
        <taxon>Archaea</taxon>
        <taxon>Methanobacteriati</taxon>
        <taxon>Methanobacteriota</taxon>
        <taxon>Stenosarchaea group</taxon>
        <taxon>Halobacteria</taxon>
        <taxon>Halobacteriales</taxon>
        <taxon>Haloferacaceae</taxon>
        <taxon>Salinigranum</taxon>
    </lineage>
</organism>
<dbReference type="InterPro" id="IPR056729">
    <property type="entry name" value="GMPPB_C"/>
</dbReference>
<dbReference type="Proteomes" id="UP000236584">
    <property type="component" value="Chromosome"/>
</dbReference>
<keyword evidence="7" id="KW-0808">Transferase</keyword>
<name>A0A2I8VIP6_9EURY</name>
<evidence type="ECO:0000256" key="4">
    <source>
        <dbReference type="ARBA" id="ARBA00013414"/>
    </source>
</evidence>
<dbReference type="OrthoDB" id="15372at2157"/>
<evidence type="ECO:0000313" key="7">
    <source>
        <dbReference type="EMBL" id="AUV81806.1"/>
    </source>
</evidence>
<dbReference type="KEGG" id="srub:C2R22_09235"/>
<feature type="domain" description="Nucleotidyl transferase" evidence="5">
    <location>
        <begin position="3"/>
        <end position="230"/>
    </location>
</feature>
<comment type="similarity">
    <text evidence="1">Belongs to the transferase hexapeptide repeat family.</text>
</comment>
<evidence type="ECO:0000256" key="1">
    <source>
        <dbReference type="ARBA" id="ARBA00007274"/>
    </source>
</evidence>
<dbReference type="GO" id="GO:0003977">
    <property type="term" value="F:UDP-N-acetylglucosamine diphosphorylase activity"/>
    <property type="evidence" value="ECO:0007669"/>
    <property type="project" value="InterPro"/>
</dbReference>
<evidence type="ECO:0000256" key="2">
    <source>
        <dbReference type="ARBA" id="ARBA00007707"/>
    </source>
</evidence>
<dbReference type="NCBIfam" id="TIGR03992">
    <property type="entry name" value="Arch_glmU"/>
    <property type="match status" value="1"/>
</dbReference>
<accession>A0A2I8VIP6</accession>
<dbReference type="EMBL" id="CP026309">
    <property type="protein sequence ID" value="AUV81806.1"/>
    <property type="molecule type" value="Genomic_DNA"/>
</dbReference>
<dbReference type="InterPro" id="IPR005835">
    <property type="entry name" value="NTP_transferase_dom"/>
</dbReference>
<dbReference type="GeneID" id="35592271"/>
<dbReference type="Pfam" id="PF25087">
    <property type="entry name" value="GMPPB_C"/>
    <property type="match status" value="1"/>
</dbReference>
<evidence type="ECO:0000259" key="6">
    <source>
        <dbReference type="Pfam" id="PF25087"/>
    </source>
</evidence>
<dbReference type="SUPFAM" id="SSF53448">
    <property type="entry name" value="Nucleotide-diphospho-sugar transferases"/>
    <property type="match status" value="1"/>
</dbReference>
<reference evidence="7 8" key="1">
    <citation type="submission" date="2018-01" db="EMBL/GenBank/DDBJ databases">
        <title>Complete genome sequence of Salinigranum rubrum GX10T, an extremely halophilic archaeon isolated from a marine solar saltern.</title>
        <authorList>
            <person name="Han S."/>
        </authorList>
    </citation>
    <scope>NUCLEOTIDE SEQUENCE [LARGE SCALE GENOMIC DNA]</scope>
    <source>
        <strain evidence="7 8">GX10</strain>
    </source>
</reference>
<protein>
    <recommendedName>
        <fullName evidence="4">Bifunctional protein GlmU</fullName>
    </recommendedName>
</protein>
<dbReference type="UniPathway" id="UPA00113">
    <property type="reaction ID" value="UER00532"/>
</dbReference>
<proteinExistence type="inferred from homology"/>
<comment type="similarity">
    <text evidence="2">In the C-terminal section; belongs to the transferase hexapeptide repeat family.</text>
</comment>
<evidence type="ECO:0000313" key="8">
    <source>
        <dbReference type="Proteomes" id="UP000236584"/>
    </source>
</evidence>
<dbReference type="InterPro" id="IPR050486">
    <property type="entry name" value="Mannose-1P_guanyltransferase"/>
</dbReference>
<evidence type="ECO:0000256" key="3">
    <source>
        <dbReference type="ARBA" id="ARBA00007947"/>
    </source>
</evidence>
<evidence type="ECO:0000259" key="5">
    <source>
        <dbReference type="Pfam" id="PF00483"/>
    </source>
</evidence>
<dbReference type="InterPro" id="IPR023915">
    <property type="entry name" value="Bifunctiontional_GlmU_arc-type"/>
</dbReference>
<dbReference type="AlphaFoldDB" id="A0A2I8VIP6"/>
<dbReference type="RefSeq" id="WP_103425494.1">
    <property type="nucleotide sequence ID" value="NZ_CP026309.1"/>
</dbReference>
<dbReference type="GO" id="GO:0019134">
    <property type="term" value="F:glucosamine-1-phosphate N-acetyltransferase activity"/>
    <property type="evidence" value="ECO:0007669"/>
    <property type="project" value="InterPro"/>
</dbReference>
<dbReference type="SUPFAM" id="SSF51161">
    <property type="entry name" value="Trimeric LpxA-like enzymes"/>
    <property type="match status" value="1"/>
</dbReference>
<dbReference type="PANTHER" id="PTHR22572">
    <property type="entry name" value="SUGAR-1-PHOSPHATE GUANYL TRANSFERASE"/>
    <property type="match status" value="1"/>
</dbReference>
<comment type="similarity">
    <text evidence="3">In the N-terminal section; belongs to the N-acetylglucosamine-1-phosphate uridyltransferase family.</text>
</comment>
<dbReference type="InterPro" id="IPR011004">
    <property type="entry name" value="Trimer_LpxA-like_sf"/>
</dbReference>
<gene>
    <name evidence="7" type="ORF">C2R22_09235</name>
</gene>
<dbReference type="Pfam" id="PF00483">
    <property type="entry name" value="NTP_transferase"/>
    <property type="match status" value="1"/>
</dbReference>
<keyword evidence="8" id="KW-1185">Reference proteome</keyword>
<sequence length="385" mass="39808">MYAVILAAGEGMRLRPLTRTRPKPMVPIANRPLLEYVLEAVADAGIEDVILVVGYKRERIQSHFGDGNDWEVDITYAVQEKQLGTGHAVAQAEPYIDGEFIVLNGDRIIDSSLVSHIADDATPAPAVAIRRSETPSAYGVVSLDGDRVVSVDEKPTGRTLTSDLINAGVYKFTPSVFDAIRETDTVGESPITAALDTLAAEGSVQAVRYGGRWLDVSVPWNLLSVNSSVLDETGSHVDTAAVVHGSATIAGPVDIDEDVHVHPNATLLAGTSLGANAEIGANAVISNTVVLPDATVEAGAVLHDCIVGSNSVVGANATASGGDATVALAGELYESARLGALIGDNVDIGGGVTLAPGTIIGNDATVHEGTTLDGHVEDGATIRRG</sequence>